<keyword evidence="3" id="KW-1185">Reference proteome</keyword>
<comment type="caution">
    <text evidence="2">The sequence shown here is derived from an EMBL/GenBank/DDBJ whole genome shotgun (WGS) entry which is preliminary data.</text>
</comment>
<proteinExistence type="predicted"/>
<sequence length="163" mass="17433">MPSGASEPRTDRGTGREVGLRRAVAYGRHVGVPDGHRTDPHPRPLQFLGHGMGEDPAEGPAHEMAAALADERAQVGGVGGHHRLRRRPGRARTGVGVPVEHAVDGLRGGQRGHEGAIGQHVTALDWRNGFRERIYVCCGRVPDHETLAGFVGGLDARLGIRYS</sequence>
<evidence type="ECO:0000313" key="2">
    <source>
        <dbReference type="EMBL" id="GAA0937188.1"/>
    </source>
</evidence>
<feature type="region of interest" description="Disordered" evidence="1">
    <location>
        <begin position="1"/>
        <end position="20"/>
    </location>
</feature>
<protein>
    <submittedName>
        <fullName evidence="2">Uncharacterized protein</fullName>
    </submittedName>
</protein>
<dbReference type="Proteomes" id="UP001501578">
    <property type="component" value="Unassembled WGS sequence"/>
</dbReference>
<evidence type="ECO:0000256" key="1">
    <source>
        <dbReference type="SAM" id="MobiDB-lite"/>
    </source>
</evidence>
<feature type="compositionally biased region" description="Basic and acidic residues" evidence="1">
    <location>
        <begin position="8"/>
        <end position="20"/>
    </location>
</feature>
<gene>
    <name evidence="2" type="ORF">GCM10009560_46350</name>
</gene>
<evidence type="ECO:0000313" key="3">
    <source>
        <dbReference type="Proteomes" id="UP001501578"/>
    </source>
</evidence>
<accession>A0ABN1Q531</accession>
<organism evidence="2 3">
    <name type="scientific">Nonomuraea longicatena</name>
    <dbReference type="NCBI Taxonomy" id="83682"/>
    <lineage>
        <taxon>Bacteria</taxon>
        <taxon>Bacillati</taxon>
        <taxon>Actinomycetota</taxon>
        <taxon>Actinomycetes</taxon>
        <taxon>Streptosporangiales</taxon>
        <taxon>Streptosporangiaceae</taxon>
        <taxon>Nonomuraea</taxon>
    </lineage>
</organism>
<dbReference type="EMBL" id="BAAAHQ010000023">
    <property type="protein sequence ID" value="GAA0937188.1"/>
    <property type="molecule type" value="Genomic_DNA"/>
</dbReference>
<reference evidence="2 3" key="1">
    <citation type="journal article" date="2019" name="Int. J. Syst. Evol. Microbiol.">
        <title>The Global Catalogue of Microorganisms (GCM) 10K type strain sequencing project: providing services to taxonomists for standard genome sequencing and annotation.</title>
        <authorList>
            <consortium name="The Broad Institute Genomics Platform"/>
            <consortium name="The Broad Institute Genome Sequencing Center for Infectious Disease"/>
            <person name="Wu L."/>
            <person name="Ma J."/>
        </authorList>
    </citation>
    <scope>NUCLEOTIDE SEQUENCE [LARGE SCALE GENOMIC DNA]</scope>
    <source>
        <strain evidence="2 3">JCM 11136</strain>
    </source>
</reference>
<name>A0ABN1Q531_9ACTN</name>